<dbReference type="AlphaFoldDB" id="A0A438K083"/>
<reference evidence="3 4" key="1">
    <citation type="journal article" date="2018" name="PLoS Genet.">
        <title>Population sequencing reveals clonal diversity and ancestral inbreeding in the grapevine cultivar Chardonnay.</title>
        <authorList>
            <person name="Roach M.J."/>
            <person name="Johnson D.L."/>
            <person name="Bohlmann J."/>
            <person name="van Vuuren H.J."/>
            <person name="Jones S.J."/>
            <person name="Pretorius I.S."/>
            <person name="Schmidt S.A."/>
            <person name="Borneman A.R."/>
        </authorList>
    </citation>
    <scope>NUCLEOTIDE SEQUENCE [LARGE SCALE GENOMIC DNA]</scope>
    <source>
        <strain evidence="4">cv. Chardonnay</strain>
        <tissue evidence="3">Leaf</tissue>
    </source>
</reference>
<feature type="compositionally biased region" description="Basic and acidic residues" evidence="1">
    <location>
        <begin position="92"/>
        <end position="104"/>
    </location>
</feature>
<protein>
    <submittedName>
        <fullName evidence="3">Putative DUF21 domain-containing protein, chloroplastic</fullName>
    </submittedName>
</protein>
<feature type="signal peptide" evidence="2">
    <location>
        <begin position="1"/>
        <end position="23"/>
    </location>
</feature>
<accession>A0A438K083</accession>
<evidence type="ECO:0000256" key="2">
    <source>
        <dbReference type="SAM" id="SignalP"/>
    </source>
</evidence>
<dbReference type="OrthoDB" id="5353557at2759"/>
<proteinExistence type="predicted"/>
<evidence type="ECO:0000256" key="1">
    <source>
        <dbReference type="SAM" id="MobiDB-lite"/>
    </source>
</evidence>
<sequence>MFTHLFLAVYWSILAGNARKVSAVRFERINNDDAALETKEVTRLVPKIMKRKWSDGEDSDSADDKDSDSADNDEDAHQMRPEDGLSDGYVIAEHKDDHDSHNEQ</sequence>
<dbReference type="Proteomes" id="UP000288805">
    <property type="component" value="Unassembled WGS sequence"/>
</dbReference>
<dbReference type="EMBL" id="QGNW01000020">
    <property type="protein sequence ID" value="RVX14617.1"/>
    <property type="molecule type" value="Genomic_DNA"/>
</dbReference>
<evidence type="ECO:0000313" key="3">
    <source>
        <dbReference type="EMBL" id="RVX14617.1"/>
    </source>
</evidence>
<keyword evidence="2" id="KW-0732">Signal</keyword>
<evidence type="ECO:0000313" key="4">
    <source>
        <dbReference type="Proteomes" id="UP000288805"/>
    </source>
</evidence>
<feature type="region of interest" description="Disordered" evidence="1">
    <location>
        <begin position="47"/>
        <end position="104"/>
    </location>
</feature>
<comment type="caution">
    <text evidence="3">The sequence shown here is derived from an EMBL/GenBank/DDBJ whole genome shotgun (WGS) entry which is preliminary data.</text>
</comment>
<organism evidence="3 4">
    <name type="scientific">Vitis vinifera</name>
    <name type="common">Grape</name>
    <dbReference type="NCBI Taxonomy" id="29760"/>
    <lineage>
        <taxon>Eukaryota</taxon>
        <taxon>Viridiplantae</taxon>
        <taxon>Streptophyta</taxon>
        <taxon>Embryophyta</taxon>
        <taxon>Tracheophyta</taxon>
        <taxon>Spermatophyta</taxon>
        <taxon>Magnoliopsida</taxon>
        <taxon>eudicotyledons</taxon>
        <taxon>Gunneridae</taxon>
        <taxon>Pentapetalae</taxon>
        <taxon>rosids</taxon>
        <taxon>Vitales</taxon>
        <taxon>Vitaceae</taxon>
        <taxon>Viteae</taxon>
        <taxon>Vitis</taxon>
    </lineage>
</organism>
<name>A0A438K083_VITVI</name>
<gene>
    <name evidence="3" type="primary">CBSDUFCH1_0</name>
    <name evidence="3" type="ORF">CK203_011871</name>
</gene>
<feature type="chain" id="PRO_5019210213" evidence="2">
    <location>
        <begin position="24"/>
        <end position="104"/>
    </location>
</feature>